<feature type="compositionally biased region" description="Low complexity" evidence="1">
    <location>
        <begin position="69"/>
        <end position="87"/>
    </location>
</feature>
<feature type="compositionally biased region" description="Pro residues" evidence="1">
    <location>
        <begin position="248"/>
        <end position="263"/>
    </location>
</feature>
<evidence type="ECO:0000313" key="3">
    <source>
        <dbReference type="EMBL" id="RPB18081.1"/>
    </source>
</evidence>
<name>A0A3N4LBR1_9PEZI</name>
<dbReference type="PANTHER" id="PTHR39601:SF2">
    <property type="entry name" value="CHORIOGENIN HMINOR"/>
    <property type="match status" value="1"/>
</dbReference>
<accession>A0A3N4LBR1</accession>
<gene>
    <name evidence="3" type="ORF">L211DRAFT_230643</name>
</gene>
<feature type="region of interest" description="Disordered" evidence="1">
    <location>
        <begin position="244"/>
        <end position="265"/>
    </location>
</feature>
<reference evidence="3 4" key="1">
    <citation type="journal article" date="2018" name="Nat. Ecol. Evol.">
        <title>Pezizomycetes genomes reveal the molecular basis of ectomycorrhizal truffle lifestyle.</title>
        <authorList>
            <person name="Murat C."/>
            <person name="Payen T."/>
            <person name="Noel B."/>
            <person name="Kuo A."/>
            <person name="Morin E."/>
            <person name="Chen J."/>
            <person name="Kohler A."/>
            <person name="Krizsan K."/>
            <person name="Balestrini R."/>
            <person name="Da Silva C."/>
            <person name="Montanini B."/>
            <person name="Hainaut M."/>
            <person name="Levati E."/>
            <person name="Barry K.W."/>
            <person name="Belfiori B."/>
            <person name="Cichocki N."/>
            <person name="Clum A."/>
            <person name="Dockter R.B."/>
            <person name="Fauchery L."/>
            <person name="Guy J."/>
            <person name="Iotti M."/>
            <person name="Le Tacon F."/>
            <person name="Lindquist E.A."/>
            <person name="Lipzen A."/>
            <person name="Malagnac F."/>
            <person name="Mello A."/>
            <person name="Molinier V."/>
            <person name="Miyauchi S."/>
            <person name="Poulain J."/>
            <person name="Riccioni C."/>
            <person name="Rubini A."/>
            <person name="Sitrit Y."/>
            <person name="Splivallo R."/>
            <person name="Traeger S."/>
            <person name="Wang M."/>
            <person name="Zifcakova L."/>
            <person name="Wipf D."/>
            <person name="Zambonelli A."/>
            <person name="Paolocci F."/>
            <person name="Nowrousian M."/>
            <person name="Ottonello S."/>
            <person name="Baldrian P."/>
            <person name="Spatafora J.W."/>
            <person name="Henrissat B."/>
            <person name="Nagy L.G."/>
            <person name="Aury J.M."/>
            <person name="Wincker P."/>
            <person name="Grigoriev I.V."/>
            <person name="Bonfante P."/>
            <person name="Martin F.M."/>
        </authorList>
    </citation>
    <scope>NUCLEOTIDE SEQUENCE [LARGE SCALE GENOMIC DNA]</scope>
    <source>
        <strain evidence="3 4">ATCC MYA-4762</strain>
    </source>
</reference>
<feature type="compositionally biased region" description="Polar residues" evidence="1">
    <location>
        <begin position="15"/>
        <end position="29"/>
    </location>
</feature>
<feature type="compositionally biased region" description="Low complexity" evidence="1">
    <location>
        <begin position="30"/>
        <end position="46"/>
    </location>
</feature>
<dbReference type="EMBL" id="ML121706">
    <property type="protein sequence ID" value="RPB18081.1"/>
    <property type="molecule type" value="Genomic_DNA"/>
</dbReference>
<dbReference type="InterPro" id="IPR058317">
    <property type="entry name" value="DUF8004"/>
</dbReference>
<feature type="domain" description="DUF8004" evidence="2">
    <location>
        <begin position="403"/>
        <end position="492"/>
    </location>
</feature>
<dbReference type="Pfam" id="PF26013">
    <property type="entry name" value="DUF8004"/>
    <property type="match status" value="1"/>
</dbReference>
<feature type="compositionally biased region" description="Acidic residues" evidence="1">
    <location>
        <begin position="928"/>
        <end position="940"/>
    </location>
</feature>
<evidence type="ECO:0000313" key="4">
    <source>
        <dbReference type="Proteomes" id="UP000267821"/>
    </source>
</evidence>
<keyword evidence="4" id="KW-1185">Reference proteome</keyword>
<evidence type="ECO:0000256" key="1">
    <source>
        <dbReference type="SAM" id="MobiDB-lite"/>
    </source>
</evidence>
<protein>
    <recommendedName>
        <fullName evidence="2">DUF8004 domain-containing protein</fullName>
    </recommendedName>
</protein>
<feature type="compositionally biased region" description="Basic and acidic residues" evidence="1">
    <location>
        <begin position="941"/>
        <end position="957"/>
    </location>
</feature>
<dbReference type="STRING" id="1051890.A0A3N4LBR1"/>
<dbReference type="InParanoid" id="A0A3N4LBR1"/>
<feature type="compositionally biased region" description="Polar residues" evidence="1">
    <location>
        <begin position="848"/>
        <end position="862"/>
    </location>
</feature>
<feature type="compositionally biased region" description="Gly residues" evidence="1">
    <location>
        <begin position="88"/>
        <end position="97"/>
    </location>
</feature>
<sequence>MAQRSARARSKLDKISQSSSGPSQFTQGHSTASAPPSVAGSSSPAPFGAYHNVSRSTSFNPATGLLTPSASSIATGSSGYSSAQHSHPGGGSGGGRHGFPFYNKNGAAVRKSAIRAIFEGKSDKIRGRIEDVLRNKKSASESTTNSGYTLGGGLKKLGDIREDKLLPVKRWDAGGKTGAAGWDNLQKDPELWQSDGDTLVYLSPHGHPSHHYSRPSFRIKSSVLRATESPYFTAILTENKSLSFAPLRPQPPPNHRPPTPPSMPGSLMSVTSESFEQLDRISSFTESNNGPCISKTISNTPSSGAEGIKYEIHFPAPIGLSKEQTHKYHLTTRNVFAVLFGKALVGVTLGATLLDLVERMDVYIPPTTQPKLQHHASSVTLKGARKRKNRSLDLEGKSENVARVLEYLLNREFDDLRNCPDVAAGILVFAEKFQLGDLWREAFCHCVGMLNRMEGGKEYMEISPITKALIDRALLEIQVRTGAADSRLATFQYDDIWPTSSFTFSPSRIAFERFQKFLIKHYQSRFGAWPPPPPQKDSNSGGGWGFGLGGGNGATGVFSRQIYLQLQRDFAALYDYVVDKDVSWDYPPPGNSSPTSMVDAGISVTTLGGGVNLRNKPKMVSPNRKHFRADDDNLPLTEILIRFDRANGFPHIPHPYPLVPELRGMLRQGTSGAIGMQNMAHQQLKHGFLAKRGTTNTNTISSSAAAAMDKAAALALSESTNIHSLLSRTASNELVDAFTKHEKERSNGEFTPAEGRKGRWILIYSVLQTLATVAGDAPGLKYTDGVEYFLNSKLRGTPPWVSGGILAEEVPGGIDDHHTRSHCWTVMGTWDARRNSWVVKDNDPQLQLTPVVSSNSGSSAPLRTSGDMYSENLTTSRSIGVGVGDTTDTESGYQNSRIHGGRKRKAIPKVDTVDVHVKSGRSASMSGDEGDDEADEEDDDVVMRDARDIPLLEREVDLQMEDSN</sequence>
<feature type="region of interest" description="Disordered" evidence="1">
    <location>
        <begin position="1"/>
        <end position="97"/>
    </location>
</feature>
<organism evidence="3 4">
    <name type="scientific">Terfezia boudieri ATCC MYA-4762</name>
    <dbReference type="NCBI Taxonomy" id="1051890"/>
    <lineage>
        <taxon>Eukaryota</taxon>
        <taxon>Fungi</taxon>
        <taxon>Dikarya</taxon>
        <taxon>Ascomycota</taxon>
        <taxon>Pezizomycotina</taxon>
        <taxon>Pezizomycetes</taxon>
        <taxon>Pezizales</taxon>
        <taxon>Pezizaceae</taxon>
        <taxon>Terfezia</taxon>
    </lineage>
</organism>
<dbReference type="Proteomes" id="UP000267821">
    <property type="component" value="Unassembled WGS sequence"/>
</dbReference>
<proteinExistence type="predicted"/>
<evidence type="ECO:0000259" key="2">
    <source>
        <dbReference type="Pfam" id="PF26013"/>
    </source>
</evidence>
<dbReference type="AlphaFoldDB" id="A0A3N4LBR1"/>
<feature type="region of interest" description="Disordered" evidence="1">
    <location>
        <begin position="848"/>
        <end position="964"/>
    </location>
</feature>
<dbReference type="OrthoDB" id="5302380at2759"/>
<dbReference type="PANTHER" id="PTHR39601">
    <property type="entry name" value="CHORIOGENIN HMINOR"/>
    <property type="match status" value="1"/>
</dbReference>